<dbReference type="Proteomes" id="UP000198242">
    <property type="component" value="Chromosome I"/>
</dbReference>
<gene>
    <name evidence="2" type="ORF">GA0074695_0271</name>
</gene>
<name>A0A1C4U902_MICVI</name>
<evidence type="ECO:0000256" key="1">
    <source>
        <dbReference type="SAM" id="Phobius"/>
    </source>
</evidence>
<keyword evidence="1" id="KW-1133">Transmembrane helix</keyword>
<proteinExistence type="predicted"/>
<accession>A0A1C4U902</accession>
<dbReference type="OrthoDB" id="3695060at2"/>
<keyword evidence="1" id="KW-0472">Membrane</keyword>
<dbReference type="AlphaFoldDB" id="A0A1C4U902"/>
<keyword evidence="1" id="KW-0812">Transmembrane</keyword>
<protein>
    <submittedName>
        <fullName evidence="2">Uncharacterized protein</fullName>
    </submittedName>
</protein>
<feature type="transmembrane region" description="Helical" evidence="1">
    <location>
        <begin position="202"/>
        <end position="224"/>
    </location>
</feature>
<sequence>MATGKRPAARKGRSSILKLTLIWAVVLGITGCSEDLNVPAPAAEERTDTVPILQAAFTSQGICYGWRLVDGYDVVSVGSNQGDGTAVEDAPGCPRWIEVYADITYTAESSEAEDSATIEVKGSDDLDLAGLYAIERGLGQFGLDDATFIDDPGWAITRAATTLPLLAAEAGIAKSAATPTAAPVAAPSPLPDAGNDFWRDRWGFLLGAVGLLLLAALLVTVGVVQRRKLRAPGPAQRAGAGAAGRTRGKA</sequence>
<evidence type="ECO:0000313" key="3">
    <source>
        <dbReference type="Proteomes" id="UP000198242"/>
    </source>
</evidence>
<dbReference type="RefSeq" id="WP_089004602.1">
    <property type="nucleotide sequence ID" value="NZ_LT607411.1"/>
</dbReference>
<dbReference type="PROSITE" id="PS51257">
    <property type="entry name" value="PROKAR_LIPOPROTEIN"/>
    <property type="match status" value="1"/>
</dbReference>
<dbReference type="EMBL" id="LT607411">
    <property type="protein sequence ID" value="SCE68190.1"/>
    <property type="molecule type" value="Genomic_DNA"/>
</dbReference>
<reference evidence="3" key="1">
    <citation type="submission" date="2016-06" db="EMBL/GenBank/DDBJ databases">
        <authorList>
            <person name="Varghese N."/>
            <person name="Submissions Spin"/>
        </authorList>
    </citation>
    <scope>NUCLEOTIDE SEQUENCE [LARGE SCALE GENOMIC DNA]</scope>
    <source>
        <strain evidence="3">DSM 43909</strain>
    </source>
</reference>
<organism evidence="2 3">
    <name type="scientific">Micromonospora viridifaciens</name>
    <dbReference type="NCBI Taxonomy" id="1881"/>
    <lineage>
        <taxon>Bacteria</taxon>
        <taxon>Bacillati</taxon>
        <taxon>Actinomycetota</taxon>
        <taxon>Actinomycetes</taxon>
        <taxon>Micromonosporales</taxon>
        <taxon>Micromonosporaceae</taxon>
        <taxon>Micromonospora</taxon>
    </lineage>
</organism>
<keyword evidence="3" id="KW-1185">Reference proteome</keyword>
<evidence type="ECO:0000313" key="2">
    <source>
        <dbReference type="EMBL" id="SCE68190.1"/>
    </source>
</evidence>